<accession>A0A0B0EEA9</accession>
<feature type="coiled-coil region" evidence="1">
    <location>
        <begin position="14"/>
        <end position="41"/>
    </location>
</feature>
<evidence type="ECO:0000313" key="3">
    <source>
        <dbReference type="Proteomes" id="UP000030652"/>
    </source>
</evidence>
<proteinExistence type="predicted"/>
<reference evidence="2 3" key="1">
    <citation type="submission" date="2014-10" db="EMBL/GenBank/DDBJ databases">
        <title>Draft genome of anammox bacterium scalindua brodae, obtained using differential coverage binning of sequence data from two enrichment reactors.</title>
        <authorList>
            <person name="Speth D.R."/>
            <person name="Russ L."/>
            <person name="Kartal B."/>
            <person name="Op den Camp H.J."/>
            <person name="Dutilh B.E."/>
            <person name="Jetten M.S."/>
        </authorList>
    </citation>
    <scope>NUCLEOTIDE SEQUENCE [LARGE SCALE GENOMIC DNA]</scope>
    <source>
        <strain evidence="2">RU1</strain>
    </source>
</reference>
<comment type="caution">
    <text evidence="2">The sequence shown here is derived from an EMBL/GenBank/DDBJ whole genome shotgun (WGS) entry which is preliminary data.</text>
</comment>
<sequence length="46" mass="5635">MTRLVIETDDAWTKKKIERAIHTEIETLERLKKKLKSLEEITFEYR</sequence>
<name>A0A0B0EEA9_9BACT</name>
<keyword evidence="1" id="KW-0175">Coiled coil</keyword>
<dbReference type="AlphaFoldDB" id="A0A0B0EEA9"/>
<protein>
    <submittedName>
        <fullName evidence="2">Uncharacterized protein</fullName>
    </submittedName>
</protein>
<organism evidence="2 3">
    <name type="scientific">Candidatus Scalindua brodae</name>
    <dbReference type="NCBI Taxonomy" id="237368"/>
    <lineage>
        <taxon>Bacteria</taxon>
        <taxon>Pseudomonadati</taxon>
        <taxon>Planctomycetota</taxon>
        <taxon>Candidatus Brocadiia</taxon>
        <taxon>Candidatus Brocadiales</taxon>
        <taxon>Candidatus Scalinduaceae</taxon>
        <taxon>Candidatus Scalindua</taxon>
    </lineage>
</organism>
<evidence type="ECO:0000313" key="2">
    <source>
        <dbReference type="EMBL" id="KHE90411.1"/>
    </source>
</evidence>
<evidence type="ECO:0000256" key="1">
    <source>
        <dbReference type="SAM" id="Coils"/>
    </source>
</evidence>
<dbReference type="Proteomes" id="UP000030652">
    <property type="component" value="Unassembled WGS sequence"/>
</dbReference>
<dbReference type="EMBL" id="JRYO01000264">
    <property type="protein sequence ID" value="KHE90411.1"/>
    <property type="molecule type" value="Genomic_DNA"/>
</dbReference>
<gene>
    <name evidence="2" type="ORF">SCABRO_03794</name>
</gene>